<name>A0ABU3C227_9GAMM</name>
<dbReference type="Pfam" id="PF06305">
    <property type="entry name" value="LapA_dom"/>
    <property type="match status" value="1"/>
</dbReference>
<gene>
    <name evidence="8" type="ORF">RM532_10785</name>
</gene>
<evidence type="ECO:0000256" key="4">
    <source>
        <dbReference type="ARBA" id="ARBA00023136"/>
    </source>
</evidence>
<feature type="transmembrane region" description="Helical" evidence="6">
    <location>
        <begin position="7"/>
        <end position="27"/>
    </location>
</feature>
<accession>A0ABU3C227</accession>
<feature type="transmembrane region" description="Helical" evidence="6">
    <location>
        <begin position="39"/>
        <end position="61"/>
    </location>
</feature>
<keyword evidence="4 6" id="KW-0472">Membrane</keyword>
<keyword evidence="2 6" id="KW-0812">Transmembrane</keyword>
<dbReference type="Proteomes" id="UP001251857">
    <property type="component" value="Unassembled WGS sequence"/>
</dbReference>
<keyword evidence="1" id="KW-1003">Cell membrane</keyword>
<feature type="coiled-coil region" evidence="5">
    <location>
        <begin position="64"/>
        <end position="91"/>
    </location>
</feature>
<dbReference type="RefSeq" id="WP_311653336.1">
    <property type="nucleotide sequence ID" value="NZ_JAVRIB010000010.1"/>
</dbReference>
<feature type="domain" description="Lipopolysaccharide assembly protein A" evidence="7">
    <location>
        <begin position="24"/>
        <end position="85"/>
    </location>
</feature>
<evidence type="ECO:0000256" key="6">
    <source>
        <dbReference type="SAM" id="Phobius"/>
    </source>
</evidence>
<evidence type="ECO:0000313" key="8">
    <source>
        <dbReference type="EMBL" id="MDT0635436.1"/>
    </source>
</evidence>
<keyword evidence="9" id="KW-1185">Reference proteome</keyword>
<reference evidence="8 9" key="1">
    <citation type="submission" date="2023-09" db="EMBL/GenBank/DDBJ databases">
        <authorList>
            <person name="Rey-Velasco X."/>
        </authorList>
    </citation>
    <scope>NUCLEOTIDE SEQUENCE [LARGE SCALE GENOMIC DNA]</scope>
    <source>
        <strain evidence="8 9">W335</strain>
    </source>
</reference>
<keyword evidence="5" id="KW-0175">Coiled coil</keyword>
<proteinExistence type="predicted"/>
<evidence type="ECO:0000259" key="7">
    <source>
        <dbReference type="Pfam" id="PF06305"/>
    </source>
</evidence>
<organism evidence="8 9">
    <name type="scientific">Spectribacter hydrogenoxidans</name>
    <dbReference type="NCBI Taxonomy" id="3075608"/>
    <lineage>
        <taxon>Bacteria</taxon>
        <taxon>Pseudomonadati</taxon>
        <taxon>Pseudomonadota</taxon>
        <taxon>Gammaproteobacteria</taxon>
        <taxon>Salinisphaerales</taxon>
        <taxon>Salinisphaeraceae</taxon>
        <taxon>Spectribacter</taxon>
    </lineage>
</organism>
<sequence>MLRLLRNLVLVAALVLGVTFGFFNFQLVTVDLLFSDARVPLVVVLILDFALGFAIALLLLLGRMMGLRRELARTQRGLKDARTEIRNLRSMPIHDA</sequence>
<dbReference type="InterPro" id="IPR010445">
    <property type="entry name" value="LapA_dom"/>
</dbReference>
<evidence type="ECO:0000256" key="3">
    <source>
        <dbReference type="ARBA" id="ARBA00022989"/>
    </source>
</evidence>
<protein>
    <submittedName>
        <fullName evidence="8">LapA family protein</fullName>
    </submittedName>
</protein>
<evidence type="ECO:0000313" key="9">
    <source>
        <dbReference type="Proteomes" id="UP001251857"/>
    </source>
</evidence>
<keyword evidence="3 6" id="KW-1133">Transmembrane helix</keyword>
<evidence type="ECO:0000256" key="1">
    <source>
        <dbReference type="ARBA" id="ARBA00022475"/>
    </source>
</evidence>
<evidence type="ECO:0000256" key="5">
    <source>
        <dbReference type="SAM" id="Coils"/>
    </source>
</evidence>
<evidence type="ECO:0000256" key="2">
    <source>
        <dbReference type="ARBA" id="ARBA00022692"/>
    </source>
</evidence>
<comment type="caution">
    <text evidence="8">The sequence shown here is derived from an EMBL/GenBank/DDBJ whole genome shotgun (WGS) entry which is preliminary data.</text>
</comment>
<dbReference type="EMBL" id="JAVRIB010000010">
    <property type="protein sequence ID" value="MDT0635436.1"/>
    <property type="molecule type" value="Genomic_DNA"/>
</dbReference>